<comment type="caution">
    <text evidence="2">The sequence shown here is derived from an EMBL/GenBank/DDBJ whole genome shotgun (WGS) entry which is preliminary data.</text>
</comment>
<dbReference type="Proteomes" id="UP000289738">
    <property type="component" value="Chromosome A07"/>
</dbReference>
<dbReference type="Pfam" id="PF26130">
    <property type="entry name" value="PB1-like"/>
    <property type="match status" value="1"/>
</dbReference>
<organism evidence="2 3">
    <name type="scientific">Arachis hypogaea</name>
    <name type="common">Peanut</name>
    <dbReference type="NCBI Taxonomy" id="3818"/>
    <lineage>
        <taxon>Eukaryota</taxon>
        <taxon>Viridiplantae</taxon>
        <taxon>Streptophyta</taxon>
        <taxon>Embryophyta</taxon>
        <taxon>Tracheophyta</taxon>
        <taxon>Spermatophyta</taxon>
        <taxon>Magnoliopsida</taxon>
        <taxon>eudicotyledons</taxon>
        <taxon>Gunneridae</taxon>
        <taxon>Pentapetalae</taxon>
        <taxon>rosids</taxon>
        <taxon>fabids</taxon>
        <taxon>Fabales</taxon>
        <taxon>Fabaceae</taxon>
        <taxon>Papilionoideae</taxon>
        <taxon>50 kb inversion clade</taxon>
        <taxon>dalbergioids sensu lato</taxon>
        <taxon>Dalbergieae</taxon>
        <taxon>Pterocarpus clade</taxon>
        <taxon>Arachis</taxon>
    </lineage>
</organism>
<protein>
    <recommendedName>
        <fullName evidence="1">PB1-like domain-containing protein</fullName>
    </recommendedName>
</protein>
<dbReference type="EMBL" id="SDMP01000007">
    <property type="protein sequence ID" value="RYR50562.1"/>
    <property type="molecule type" value="Genomic_DNA"/>
</dbReference>
<evidence type="ECO:0000313" key="2">
    <source>
        <dbReference type="EMBL" id="RYR50562.1"/>
    </source>
</evidence>
<keyword evidence="3" id="KW-1185">Reference proteome</keyword>
<accession>A0A445CI12</accession>
<name>A0A445CI12_ARAHY</name>
<evidence type="ECO:0000313" key="3">
    <source>
        <dbReference type="Proteomes" id="UP000289738"/>
    </source>
</evidence>
<dbReference type="InterPro" id="IPR058594">
    <property type="entry name" value="PB1-like_dom_pln"/>
</dbReference>
<gene>
    <name evidence="2" type="ORF">Ahy_A07g037182</name>
</gene>
<sequence length="165" mass="18986">MKRLRFEGTVKRFSLCLWSLTSVVLHHTKLESLFLCPLSKQEEDEEDCPIERNRWSRRGALLVRLLWSLVGNLKARTERCFCVRSRRVWRPCTSKMEGPPMMFIFHHGGSFKNDEKGSRIYEPDNTEVLVGVDGDTLDVFFVTGYYKELGYAGGFMLVEGSLAVA</sequence>
<evidence type="ECO:0000259" key="1">
    <source>
        <dbReference type="Pfam" id="PF26130"/>
    </source>
</evidence>
<reference evidence="2 3" key="1">
    <citation type="submission" date="2019-01" db="EMBL/GenBank/DDBJ databases">
        <title>Sequencing of cultivated peanut Arachis hypogaea provides insights into genome evolution and oil improvement.</title>
        <authorList>
            <person name="Chen X."/>
        </authorList>
    </citation>
    <scope>NUCLEOTIDE SEQUENCE [LARGE SCALE GENOMIC DNA]</scope>
    <source>
        <strain evidence="3">cv. Fuhuasheng</strain>
        <tissue evidence="2">Leaves</tissue>
    </source>
</reference>
<dbReference type="AlphaFoldDB" id="A0A445CI12"/>
<feature type="domain" description="PB1-like" evidence="1">
    <location>
        <begin position="101"/>
        <end position="153"/>
    </location>
</feature>
<proteinExistence type="predicted"/>